<dbReference type="PRINTS" id="PR00129">
    <property type="entry name" value="CUTINASE"/>
</dbReference>
<reference evidence="15" key="1">
    <citation type="submission" date="2022-06" db="EMBL/GenBank/DDBJ databases">
        <title>Complete genome sequences of two strains of the flax pathogen Septoria linicola.</title>
        <authorList>
            <person name="Lapalu N."/>
            <person name="Simon A."/>
            <person name="Demenou B."/>
            <person name="Paumier D."/>
            <person name="Guillot M.-P."/>
            <person name="Gout L."/>
            <person name="Valade R."/>
        </authorList>
    </citation>
    <scope>NUCLEOTIDE SEQUENCE</scope>
    <source>
        <strain evidence="15">SE15195</strain>
    </source>
</reference>
<dbReference type="InterPro" id="IPR000675">
    <property type="entry name" value="Cutinase/axe"/>
</dbReference>
<keyword evidence="6 14" id="KW-0732">Signal</keyword>
<proteinExistence type="inferred from homology"/>
<evidence type="ECO:0000256" key="4">
    <source>
        <dbReference type="ARBA" id="ARBA00022487"/>
    </source>
</evidence>
<keyword evidence="7 14" id="KW-0378">Hydrolase</keyword>
<dbReference type="AlphaFoldDB" id="A0A9Q9AEG3"/>
<dbReference type="GO" id="GO:0050525">
    <property type="term" value="F:cutinase activity"/>
    <property type="evidence" value="ECO:0007669"/>
    <property type="project" value="UniProtKB-UniRule"/>
</dbReference>
<feature type="signal peptide" evidence="14">
    <location>
        <begin position="1"/>
        <end position="17"/>
    </location>
</feature>
<evidence type="ECO:0000256" key="7">
    <source>
        <dbReference type="ARBA" id="ARBA00022801"/>
    </source>
</evidence>
<organism evidence="15 16">
    <name type="scientific">Septoria linicola</name>
    <dbReference type="NCBI Taxonomy" id="215465"/>
    <lineage>
        <taxon>Eukaryota</taxon>
        <taxon>Fungi</taxon>
        <taxon>Dikarya</taxon>
        <taxon>Ascomycota</taxon>
        <taxon>Pezizomycotina</taxon>
        <taxon>Dothideomycetes</taxon>
        <taxon>Dothideomycetidae</taxon>
        <taxon>Mycosphaerellales</taxon>
        <taxon>Mycosphaerellaceae</taxon>
        <taxon>Septoria</taxon>
    </lineage>
</organism>
<feature type="active site" description="Nucleophile" evidence="12">
    <location>
        <position position="136"/>
    </location>
</feature>
<evidence type="ECO:0000256" key="11">
    <source>
        <dbReference type="ARBA" id="ARBA00074522"/>
    </source>
</evidence>
<dbReference type="GO" id="GO:0005576">
    <property type="term" value="C:extracellular region"/>
    <property type="evidence" value="ECO:0007669"/>
    <property type="project" value="UniProtKB-SubCell"/>
</dbReference>
<dbReference type="GO" id="GO:0016052">
    <property type="term" value="P:carbohydrate catabolic process"/>
    <property type="evidence" value="ECO:0007669"/>
    <property type="project" value="TreeGrafter"/>
</dbReference>
<evidence type="ECO:0000256" key="5">
    <source>
        <dbReference type="ARBA" id="ARBA00022525"/>
    </source>
</evidence>
<feature type="disulfide bond" evidence="13">
    <location>
        <begin position="190"/>
        <end position="197"/>
    </location>
</feature>
<comment type="similarity">
    <text evidence="2 14">Belongs to the cutinase family.</text>
</comment>
<gene>
    <name evidence="15" type="ORF">Slin15195_G013080</name>
</gene>
<dbReference type="PANTHER" id="PTHR48250">
    <property type="entry name" value="CUTINASE 2-RELATED"/>
    <property type="match status" value="1"/>
</dbReference>
<accession>A0A9Q9AEG3</accession>
<dbReference type="Proteomes" id="UP001056384">
    <property type="component" value="Chromosome 1"/>
</dbReference>
<dbReference type="PROSITE" id="PS00155">
    <property type="entry name" value="CUTINASE_1"/>
    <property type="match status" value="1"/>
</dbReference>
<evidence type="ECO:0000256" key="14">
    <source>
        <dbReference type="RuleBase" id="RU361263"/>
    </source>
</evidence>
<feature type="disulfide bond" evidence="13">
    <location>
        <begin position="46"/>
        <end position="125"/>
    </location>
</feature>
<dbReference type="FunFam" id="3.40.50.1820:FF:000235">
    <property type="entry name" value="Cutinase 1"/>
    <property type="match status" value="1"/>
</dbReference>
<dbReference type="InterPro" id="IPR043579">
    <property type="entry name" value="CUTINASE_2"/>
</dbReference>
<comment type="function">
    <text evidence="10">Catalyzes the hydrolysis of complex carboxylic polyesters found in the cell wall of plants. Degrades cutin, a macromolecule that forms the structure of the plant cuticle. Allows pathogenic fungi to penetrate through the cuticular barrier into the host plant during the initial stage of fungal infection.</text>
</comment>
<dbReference type="PROSITE" id="PS00931">
    <property type="entry name" value="CUTINASE_2"/>
    <property type="match status" value="1"/>
</dbReference>
<dbReference type="SMART" id="SM01110">
    <property type="entry name" value="Cutinase"/>
    <property type="match status" value="1"/>
</dbReference>
<evidence type="ECO:0000313" key="15">
    <source>
        <dbReference type="EMBL" id="USW47989.1"/>
    </source>
</evidence>
<evidence type="ECO:0000256" key="12">
    <source>
        <dbReference type="PIRSR" id="PIRSR611150-1"/>
    </source>
</evidence>
<evidence type="ECO:0000256" key="9">
    <source>
        <dbReference type="ARBA" id="ARBA00034045"/>
    </source>
</evidence>
<evidence type="ECO:0000256" key="2">
    <source>
        <dbReference type="ARBA" id="ARBA00007534"/>
    </source>
</evidence>
<evidence type="ECO:0000256" key="8">
    <source>
        <dbReference type="ARBA" id="ARBA00023157"/>
    </source>
</evidence>
<evidence type="ECO:0000256" key="3">
    <source>
        <dbReference type="ARBA" id="ARBA00013095"/>
    </source>
</evidence>
<comment type="catalytic activity">
    <reaction evidence="9 14">
        <text>cutin + H2O = cutin monomers.</text>
        <dbReference type="EC" id="3.1.1.74"/>
    </reaction>
</comment>
<feature type="chain" id="PRO_5040531003" description="Cutinase" evidence="14">
    <location>
        <begin position="18"/>
        <end position="230"/>
    </location>
</feature>
<dbReference type="SUPFAM" id="SSF53474">
    <property type="entry name" value="alpha/beta-Hydrolases"/>
    <property type="match status" value="1"/>
</dbReference>
<keyword evidence="5 14" id="KW-0964">Secreted</keyword>
<keyword evidence="4 14" id="KW-0719">Serine esterase</keyword>
<evidence type="ECO:0000256" key="6">
    <source>
        <dbReference type="ARBA" id="ARBA00022729"/>
    </source>
</evidence>
<dbReference type="EMBL" id="CP099418">
    <property type="protein sequence ID" value="USW47989.1"/>
    <property type="molecule type" value="Genomic_DNA"/>
</dbReference>
<dbReference type="InterPro" id="IPR011150">
    <property type="entry name" value="Cutinase_monf"/>
</dbReference>
<evidence type="ECO:0000313" key="16">
    <source>
        <dbReference type="Proteomes" id="UP001056384"/>
    </source>
</evidence>
<protein>
    <recommendedName>
        <fullName evidence="11 14">Cutinase</fullName>
        <ecNumber evidence="3 14">3.1.1.74</ecNumber>
    </recommendedName>
</protein>
<evidence type="ECO:0000256" key="1">
    <source>
        <dbReference type="ARBA" id="ARBA00004613"/>
    </source>
</evidence>
<dbReference type="Pfam" id="PF01083">
    <property type="entry name" value="Cutinase"/>
    <property type="match status" value="1"/>
</dbReference>
<sequence length="230" mass="23616">MFLSPALVALLTVTAQAFPTADPVEANAALVARQTIVSAELDIGPCCQITFIFARGSTEAGNMGAIVGADTCRAMKARFGSTNVACQGVGFPYAASLIANTFARGTSPAAIGEATRLFRLASTKCPNTIVTTGGYSQGSAVIAASLSDLQQQAPAVANQVAGAVLFGYTRNQQNGGRIPSYPTQRTKVFCASGDGVCDGTLNIRPPHFSYGRDAGAATDFLAQRIAAARG</sequence>
<name>A0A9Q9AEG3_9PEZI</name>
<dbReference type="InterPro" id="IPR029058">
    <property type="entry name" value="AB_hydrolase_fold"/>
</dbReference>
<dbReference type="EC" id="3.1.1.74" evidence="3 14"/>
<dbReference type="Gene3D" id="3.40.50.1820">
    <property type="entry name" value="alpha/beta hydrolase"/>
    <property type="match status" value="1"/>
</dbReference>
<feature type="active site" evidence="12">
    <location>
        <position position="194"/>
    </location>
</feature>
<keyword evidence="16" id="KW-1185">Reference proteome</keyword>
<feature type="active site" description="Proton donor/acceptor" evidence="12">
    <location>
        <position position="207"/>
    </location>
</feature>
<keyword evidence="8 13" id="KW-1015">Disulfide bond</keyword>
<dbReference type="InterPro" id="IPR043580">
    <property type="entry name" value="CUTINASE_1"/>
</dbReference>
<evidence type="ECO:0000256" key="10">
    <source>
        <dbReference type="ARBA" id="ARBA00057514"/>
    </source>
</evidence>
<dbReference type="PANTHER" id="PTHR48250:SF3">
    <property type="entry name" value="CUTINASE 1-RELATED"/>
    <property type="match status" value="1"/>
</dbReference>
<evidence type="ECO:0000256" key="13">
    <source>
        <dbReference type="PIRSR" id="PIRSR611150-2"/>
    </source>
</evidence>
<comment type="subcellular location">
    <subcellularLocation>
        <location evidence="1 14">Secreted</location>
    </subcellularLocation>
</comment>